<organism evidence="1 2">
    <name type="scientific">Perkinsus olseni</name>
    <name type="common">Perkinsus atlanticus</name>
    <dbReference type="NCBI Taxonomy" id="32597"/>
    <lineage>
        <taxon>Eukaryota</taxon>
        <taxon>Sar</taxon>
        <taxon>Alveolata</taxon>
        <taxon>Perkinsozoa</taxon>
        <taxon>Perkinsea</taxon>
        <taxon>Perkinsida</taxon>
        <taxon>Perkinsidae</taxon>
        <taxon>Perkinsus</taxon>
    </lineage>
</organism>
<keyword evidence="2" id="KW-1185">Reference proteome</keyword>
<proteinExistence type="predicted"/>
<evidence type="ECO:0000313" key="2">
    <source>
        <dbReference type="Proteomes" id="UP000553632"/>
    </source>
</evidence>
<sequence length="231" mass="25949">MVSPNSIANSEDRVLRAVENYYKVSGSSKPEAYKIRSEEDGLNGGALDEPAIMAANERGTSQPVTSEDVDTLSSNNAELNVLGQQLLPRLLRMQKGLLGDLDRHKRMGGGLRWRLRALEARLKEKDSLIKELSDYVKELSDGRDSVVMRMRKEVVRLQQEVENRRGAQRGPSMERNTVQLCLNITEELQNLASTPEEEFTDSTLADIRNAARALDRQLRTFVPQASPSRKL</sequence>
<dbReference type="Proteomes" id="UP000553632">
    <property type="component" value="Unassembled WGS sequence"/>
</dbReference>
<reference evidence="1 2" key="1">
    <citation type="submission" date="2020-04" db="EMBL/GenBank/DDBJ databases">
        <title>Perkinsus olseni comparative genomics.</title>
        <authorList>
            <person name="Bogema D.R."/>
        </authorList>
    </citation>
    <scope>NUCLEOTIDE SEQUENCE [LARGE SCALE GENOMIC DNA]</scope>
    <source>
        <strain evidence="1 2">ATCC PRA-207</strain>
    </source>
</reference>
<protein>
    <submittedName>
        <fullName evidence="1">Uncharacterized protein</fullName>
    </submittedName>
</protein>
<evidence type="ECO:0000313" key="1">
    <source>
        <dbReference type="EMBL" id="KAF4732421.1"/>
    </source>
</evidence>
<accession>A0A7J6SHX2</accession>
<comment type="caution">
    <text evidence="1">The sequence shown here is derived from an EMBL/GenBank/DDBJ whole genome shotgun (WGS) entry which is preliminary data.</text>
</comment>
<gene>
    <name evidence="1" type="ORF">FOZ63_028727</name>
</gene>
<dbReference type="EMBL" id="JABANO010018071">
    <property type="protein sequence ID" value="KAF4732421.1"/>
    <property type="molecule type" value="Genomic_DNA"/>
</dbReference>
<name>A0A7J6SHX2_PEROL</name>
<dbReference type="AlphaFoldDB" id="A0A7J6SHX2"/>